<feature type="signal peptide" evidence="2">
    <location>
        <begin position="1"/>
        <end position="29"/>
    </location>
</feature>
<keyword evidence="1" id="KW-0472">Membrane</keyword>
<keyword evidence="2" id="KW-0732">Signal</keyword>
<feature type="chain" id="PRO_5012645762" description="EB domain-containing protein" evidence="2">
    <location>
        <begin position="30"/>
        <end position="448"/>
    </location>
</feature>
<feature type="transmembrane region" description="Helical" evidence="1">
    <location>
        <begin position="430"/>
        <end position="447"/>
    </location>
</feature>
<gene>
    <name evidence="4" type="ORF">KGM_202744</name>
</gene>
<accession>A0A212EXE9</accession>
<evidence type="ECO:0000259" key="3">
    <source>
        <dbReference type="Pfam" id="PF01683"/>
    </source>
</evidence>
<keyword evidence="5" id="KW-1185">Reference proteome</keyword>
<sequence length="448" mass="48086">MCEAGVTISMDKQTILLFALLLNASLVCSQWVCRQDSDCSSLSGSSCISGQCSCEPGQQAVLGGSMCIDVAPYFTSTCIEDFQCGGLFTGFECRKNGNSTVGQCMCQPGFHYLNGRCWRSKEHGQACSTSDECMNPARDPFSLQCNVTCQCAEGYSERQRGICRKTASAVGEACVLNSDCNYPGGVCNPRTFVCSQENDTSTDSPFRNVEIQTHQKISRVRCGGGQPCASPYVCSGLGICVCPAGYYESSRGGCLAELGSPSTPEQCVGFLAEVVGGVCTCRDNFFFDENMRDCVKAIGGGCEGDEDCVIENTSCDGTRTCQCRDGFTAFEDICWETSAGFNSSCSVTAECALQSAVCTNGRCACLPNHHYKDGDCYPMIALFSLCTRSSECFLGDDISDRVVCRNGVCQCDFDYPYSEELRICTSSSTTLMATSFVIVAAILSILVQ</sequence>
<proteinExistence type="predicted"/>
<reference evidence="4 5" key="1">
    <citation type="journal article" date="2011" name="Cell">
        <title>The monarch butterfly genome yields insights into long-distance migration.</title>
        <authorList>
            <person name="Zhan S."/>
            <person name="Merlin C."/>
            <person name="Boore J.L."/>
            <person name="Reppert S.M."/>
        </authorList>
    </citation>
    <scope>NUCLEOTIDE SEQUENCE [LARGE SCALE GENOMIC DNA]</scope>
    <source>
        <strain evidence="4">F-2</strain>
    </source>
</reference>
<dbReference type="Pfam" id="PF01683">
    <property type="entry name" value="EB"/>
    <property type="match status" value="2"/>
</dbReference>
<name>A0A212EXE9_DANPL</name>
<evidence type="ECO:0000313" key="4">
    <source>
        <dbReference type="EMBL" id="OWR46169.1"/>
    </source>
</evidence>
<dbReference type="EMBL" id="AGBW02011766">
    <property type="protein sequence ID" value="OWR46169.1"/>
    <property type="molecule type" value="Genomic_DNA"/>
</dbReference>
<keyword evidence="1" id="KW-1133">Transmembrane helix</keyword>
<organism evidence="4 5">
    <name type="scientific">Danaus plexippus plexippus</name>
    <dbReference type="NCBI Taxonomy" id="278856"/>
    <lineage>
        <taxon>Eukaryota</taxon>
        <taxon>Metazoa</taxon>
        <taxon>Ecdysozoa</taxon>
        <taxon>Arthropoda</taxon>
        <taxon>Hexapoda</taxon>
        <taxon>Insecta</taxon>
        <taxon>Pterygota</taxon>
        <taxon>Neoptera</taxon>
        <taxon>Endopterygota</taxon>
        <taxon>Lepidoptera</taxon>
        <taxon>Glossata</taxon>
        <taxon>Ditrysia</taxon>
        <taxon>Papilionoidea</taxon>
        <taxon>Nymphalidae</taxon>
        <taxon>Danainae</taxon>
        <taxon>Danaini</taxon>
        <taxon>Danaina</taxon>
        <taxon>Danaus</taxon>
        <taxon>Danaus</taxon>
    </lineage>
</organism>
<protein>
    <recommendedName>
        <fullName evidence="3">EB domain-containing protein</fullName>
    </recommendedName>
</protein>
<comment type="caution">
    <text evidence="4">The sequence shown here is derived from an EMBL/GenBank/DDBJ whole genome shotgun (WGS) entry which is preliminary data.</text>
</comment>
<feature type="domain" description="EB" evidence="3">
    <location>
        <begin position="365"/>
        <end position="415"/>
    </location>
</feature>
<dbReference type="FunCoup" id="A0A212EXE9">
    <property type="interactions" value="16"/>
</dbReference>
<dbReference type="Proteomes" id="UP000007151">
    <property type="component" value="Unassembled WGS sequence"/>
</dbReference>
<evidence type="ECO:0000256" key="1">
    <source>
        <dbReference type="SAM" id="Phobius"/>
    </source>
</evidence>
<dbReference type="InParanoid" id="A0A212EXE9"/>
<dbReference type="eggNOG" id="KOG1218">
    <property type="taxonomic scope" value="Eukaryota"/>
</dbReference>
<evidence type="ECO:0000313" key="5">
    <source>
        <dbReference type="Proteomes" id="UP000007151"/>
    </source>
</evidence>
<dbReference type="PANTHER" id="PTHR39069:SF8">
    <property type="entry name" value="FI17111P1"/>
    <property type="match status" value="1"/>
</dbReference>
<dbReference type="PANTHER" id="PTHR39069">
    <property type="entry name" value="ECDYSONE-INDUCIBLE GENE E1, ISOFORM A"/>
    <property type="match status" value="1"/>
</dbReference>
<dbReference type="AlphaFoldDB" id="A0A212EXE9"/>
<evidence type="ECO:0000256" key="2">
    <source>
        <dbReference type="SAM" id="SignalP"/>
    </source>
</evidence>
<keyword evidence="1" id="KW-0812">Transmembrane</keyword>
<dbReference type="KEGG" id="dpl:KGM_202744"/>
<dbReference type="InterPro" id="IPR006149">
    <property type="entry name" value="EB_dom"/>
</dbReference>
<feature type="domain" description="EB" evidence="3">
    <location>
        <begin position="106"/>
        <end position="163"/>
    </location>
</feature>